<feature type="signal peptide" evidence="8">
    <location>
        <begin position="1"/>
        <end position="28"/>
    </location>
</feature>
<dbReference type="Proteomes" id="UP000190341">
    <property type="component" value="Unassembled WGS sequence"/>
</dbReference>
<dbReference type="STRING" id="428993.SAMN06296058_2039"/>
<evidence type="ECO:0000313" key="10">
    <source>
        <dbReference type="Proteomes" id="UP000190341"/>
    </source>
</evidence>
<dbReference type="PANTHER" id="PTHR35093:SF3">
    <property type="entry name" value="LONG-CHAIN FATTY ACID TRANSPORT PROTEIN"/>
    <property type="match status" value="1"/>
</dbReference>
<evidence type="ECO:0000256" key="1">
    <source>
        <dbReference type="ARBA" id="ARBA00004571"/>
    </source>
</evidence>
<evidence type="ECO:0000256" key="4">
    <source>
        <dbReference type="ARBA" id="ARBA00022692"/>
    </source>
</evidence>
<gene>
    <name evidence="9" type="ORF">SAMN06296058_2039</name>
</gene>
<keyword evidence="7" id="KW-0998">Cell outer membrane</keyword>
<evidence type="ECO:0000256" key="3">
    <source>
        <dbReference type="ARBA" id="ARBA00022452"/>
    </source>
</evidence>
<comment type="similarity">
    <text evidence="2">Belongs to the OmpP1/FadL family.</text>
</comment>
<dbReference type="GO" id="GO:0009279">
    <property type="term" value="C:cell outer membrane"/>
    <property type="evidence" value="ECO:0007669"/>
    <property type="project" value="UniProtKB-SubCell"/>
</dbReference>
<comment type="subcellular location">
    <subcellularLocation>
        <location evidence="1">Cell outer membrane</location>
        <topology evidence="1">Multi-pass membrane protein</topology>
    </subcellularLocation>
</comment>
<dbReference type="Gene3D" id="2.40.160.60">
    <property type="entry name" value="Outer membrane protein transport protein (OMPP1/FadL/TodX)"/>
    <property type="match status" value="1"/>
</dbReference>
<dbReference type="OrthoDB" id="19849at2"/>
<reference evidence="9 10" key="1">
    <citation type="submission" date="2017-02" db="EMBL/GenBank/DDBJ databases">
        <authorList>
            <person name="Peterson S.W."/>
        </authorList>
    </citation>
    <scope>NUCLEOTIDE SEQUENCE [LARGE SCALE GENOMIC DNA]</scope>
    <source>
        <strain evidence="9 10">P15</strain>
    </source>
</reference>
<dbReference type="PANTHER" id="PTHR35093">
    <property type="entry name" value="OUTER MEMBRANE PROTEIN NMB0088-RELATED"/>
    <property type="match status" value="1"/>
</dbReference>
<keyword evidence="6" id="KW-0472">Membrane</keyword>
<sequence>MHSVNSFARISALAFGIAGVLAFGQAHGAAFQLKENSAKGLGRAFAGSGSAPGDASVIATNPAAMRHLEGTQFQGDVSLISFSAKFDGGGRLVGPTGPGTGFPISGGNGGDAGTIAAVPAMYFHTPLGEKAHLGASLTVPFGFKTEYDRDWVGRYHGVKTDLKTADLGLSLSYDVNPYVSFGAQVFVERLEVDLSNAVDLGTVMFSQGGGPLGFAPGNADVYSQLEGSSNDWGYTVGTLLSFNENTHMGLSYRSKVKHEIDNGKATFTATNAQATGGLAVLAARGLFVNTGGKAEIELPASATLSFTRKVNDNLSIMFDYSRTFWKPSFDSVTVDFSSNQPNNVLPFNYRDTSFTSLGADYKLSDTLTLRGGVAYDQTPTTAEHRDVRVPDTSRKWLSVGLSWAPSEKAEYSFGYTHLFTTDPTIDQVSATGSTLSGSYDVTGDVLGASINYKF</sequence>
<evidence type="ECO:0000256" key="5">
    <source>
        <dbReference type="ARBA" id="ARBA00022729"/>
    </source>
</evidence>
<dbReference type="AlphaFoldDB" id="A0A1T5KUG0"/>
<proteinExistence type="inferred from homology"/>
<dbReference type="InterPro" id="IPR005017">
    <property type="entry name" value="OMPP1/FadL/TodX"/>
</dbReference>
<accession>A0A1T5KUG0</accession>
<keyword evidence="3" id="KW-1134">Transmembrane beta strand</keyword>
<evidence type="ECO:0000313" key="9">
    <source>
        <dbReference type="EMBL" id="SKC67280.1"/>
    </source>
</evidence>
<name>A0A1T5KUG0_9GAMM</name>
<evidence type="ECO:0000256" key="7">
    <source>
        <dbReference type="ARBA" id="ARBA00023237"/>
    </source>
</evidence>
<feature type="chain" id="PRO_5012798234" evidence="8">
    <location>
        <begin position="29"/>
        <end position="454"/>
    </location>
</feature>
<dbReference type="Pfam" id="PF03349">
    <property type="entry name" value="Toluene_X"/>
    <property type="match status" value="1"/>
</dbReference>
<evidence type="ECO:0000256" key="8">
    <source>
        <dbReference type="SAM" id="SignalP"/>
    </source>
</evidence>
<dbReference type="RefSeq" id="WP_079724273.1">
    <property type="nucleotide sequence ID" value="NZ_BMCL01000002.1"/>
</dbReference>
<keyword evidence="4" id="KW-0812">Transmembrane</keyword>
<keyword evidence="10" id="KW-1185">Reference proteome</keyword>
<dbReference type="SUPFAM" id="SSF56935">
    <property type="entry name" value="Porins"/>
    <property type="match status" value="1"/>
</dbReference>
<evidence type="ECO:0000256" key="2">
    <source>
        <dbReference type="ARBA" id="ARBA00008163"/>
    </source>
</evidence>
<dbReference type="GO" id="GO:0015483">
    <property type="term" value="F:long-chain fatty acid transporting porin activity"/>
    <property type="evidence" value="ECO:0007669"/>
    <property type="project" value="TreeGrafter"/>
</dbReference>
<dbReference type="EMBL" id="FUZV01000001">
    <property type="protein sequence ID" value="SKC67280.1"/>
    <property type="molecule type" value="Genomic_DNA"/>
</dbReference>
<protein>
    <submittedName>
        <fullName evidence="9">Long-chain fatty acid transport protein</fullName>
    </submittedName>
</protein>
<evidence type="ECO:0000256" key="6">
    <source>
        <dbReference type="ARBA" id="ARBA00023136"/>
    </source>
</evidence>
<organism evidence="9 10">
    <name type="scientific">Pseudoxanthomonas indica</name>
    <dbReference type="NCBI Taxonomy" id="428993"/>
    <lineage>
        <taxon>Bacteria</taxon>
        <taxon>Pseudomonadati</taxon>
        <taxon>Pseudomonadota</taxon>
        <taxon>Gammaproteobacteria</taxon>
        <taxon>Lysobacterales</taxon>
        <taxon>Lysobacteraceae</taxon>
        <taxon>Pseudoxanthomonas</taxon>
    </lineage>
</organism>
<keyword evidence="5 8" id="KW-0732">Signal</keyword>